<reference evidence="3" key="1">
    <citation type="journal article" date="2019" name="Int. J. Syst. Evol. Microbiol.">
        <title>The Global Catalogue of Microorganisms (GCM) 10K type strain sequencing project: providing services to taxonomists for standard genome sequencing and annotation.</title>
        <authorList>
            <consortium name="The Broad Institute Genomics Platform"/>
            <consortium name="The Broad Institute Genome Sequencing Center for Infectious Disease"/>
            <person name="Wu L."/>
            <person name="Ma J."/>
        </authorList>
    </citation>
    <scope>NUCLEOTIDE SEQUENCE [LARGE SCALE GENOMIC DNA]</scope>
    <source>
        <strain evidence="3">CGMCC 4.7020</strain>
    </source>
</reference>
<accession>A0ABW3XAY6</accession>
<keyword evidence="1" id="KW-1133">Transmembrane helix</keyword>
<feature type="transmembrane region" description="Helical" evidence="1">
    <location>
        <begin position="137"/>
        <end position="157"/>
    </location>
</feature>
<feature type="transmembrane region" description="Helical" evidence="1">
    <location>
        <begin position="163"/>
        <end position="182"/>
    </location>
</feature>
<keyword evidence="1" id="KW-0812">Transmembrane</keyword>
<proteinExistence type="predicted"/>
<dbReference type="EMBL" id="JBHTMM010000011">
    <property type="protein sequence ID" value="MFD1306435.1"/>
    <property type="molecule type" value="Genomic_DNA"/>
</dbReference>
<name>A0ABW3XAY6_9ACTN</name>
<gene>
    <name evidence="2" type="ORF">ACFQ5X_11345</name>
</gene>
<keyword evidence="3" id="KW-1185">Reference proteome</keyword>
<evidence type="ECO:0000313" key="3">
    <source>
        <dbReference type="Proteomes" id="UP001597058"/>
    </source>
</evidence>
<evidence type="ECO:0000313" key="2">
    <source>
        <dbReference type="EMBL" id="MFD1306435.1"/>
    </source>
</evidence>
<evidence type="ECO:0000256" key="1">
    <source>
        <dbReference type="SAM" id="Phobius"/>
    </source>
</evidence>
<dbReference type="Proteomes" id="UP001597058">
    <property type="component" value="Unassembled WGS sequence"/>
</dbReference>
<organism evidence="2 3">
    <name type="scientific">Streptomyces kaempferi</name>
    <dbReference type="NCBI Taxonomy" id="333725"/>
    <lineage>
        <taxon>Bacteria</taxon>
        <taxon>Bacillati</taxon>
        <taxon>Actinomycetota</taxon>
        <taxon>Actinomycetes</taxon>
        <taxon>Kitasatosporales</taxon>
        <taxon>Streptomycetaceae</taxon>
        <taxon>Streptomyces</taxon>
    </lineage>
</organism>
<sequence>MSEVSPEGFKIEGSNRDWQMGRMPESEQDWITEYRLLRKHADTLLTLYGGQKKETESLSEQVVDLTGKYQQLTSSNEQKQTFALGKRPETPEEIDAEVRLRETERRWEVELADRKHRADLSFEQSGLIRRAENVRGWALVAVVFAIIASPWVAMIAGVAAKDFSLYVAPVTGIAGAIIGYWFGQGQQNELRSPTIVNSPTSTPRAESH</sequence>
<protein>
    <submittedName>
        <fullName evidence="2">Uncharacterized protein</fullName>
    </submittedName>
</protein>
<keyword evidence="1" id="KW-0472">Membrane</keyword>
<dbReference type="RefSeq" id="WP_381234741.1">
    <property type="nucleotide sequence ID" value="NZ_JBHSKH010000023.1"/>
</dbReference>
<comment type="caution">
    <text evidence="2">The sequence shown here is derived from an EMBL/GenBank/DDBJ whole genome shotgun (WGS) entry which is preliminary data.</text>
</comment>